<dbReference type="SUPFAM" id="SSF56300">
    <property type="entry name" value="Metallo-dependent phosphatases"/>
    <property type="match status" value="1"/>
</dbReference>
<evidence type="ECO:0000259" key="2">
    <source>
        <dbReference type="Pfam" id="PF00149"/>
    </source>
</evidence>
<dbReference type="InterPro" id="IPR029052">
    <property type="entry name" value="Metallo-depent_PP-like"/>
</dbReference>
<dbReference type="InterPro" id="IPR004843">
    <property type="entry name" value="Calcineurin-like_PHP"/>
</dbReference>
<accession>A0A7W6MKZ0</accession>
<proteinExistence type="predicted"/>
<protein>
    <submittedName>
        <fullName evidence="3">Putative phosphodiesterase</fullName>
    </submittedName>
</protein>
<keyword evidence="4" id="KW-1185">Reference proteome</keyword>
<dbReference type="GO" id="GO:0016787">
    <property type="term" value="F:hydrolase activity"/>
    <property type="evidence" value="ECO:0007669"/>
    <property type="project" value="InterPro"/>
</dbReference>
<dbReference type="Pfam" id="PF00149">
    <property type="entry name" value="Metallophos"/>
    <property type="match status" value="1"/>
</dbReference>
<dbReference type="Gene3D" id="3.60.21.10">
    <property type="match status" value="1"/>
</dbReference>
<feature type="region of interest" description="Disordered" evidence="1">
    <location>
        <begin position="352"/>
        <end position="372"/>
    </location>
</feature>
<dbReference type="EMBL" id="JACIEK010000009">
    <property type="protein sequence ID" value="MBB3999329.1"/>
    <property type="molecule type" value="Genomic_DNA"/>
</dbReference>
<reference evidence="3 4" key="1">
    <citation type="submission" date="2020-08" db="EMBL/GenBank/DDBJ databases">
        <title>Genomic Encyclopedia of Type Strains, Phase IV (KMG-IV): sequencing the most valuable type-strain genomes for metagenomic binning, comparative biology and taxonomic classification.</title>
        <authorList>
            <person name="Goeker M."/>
        </authorList>
    </citation>
    <scope>NUCLEOTIDE SEQUENCE [LARGE SCALE GENOMIC DNA]</scope>
    <source>
        <strain evidence="3 4">DSM 102238</strain>
    </source>
</reference>
<evidence type="ECO:0000256" key="1">
    <source>
        <dbReference type="SAM" id="MobiDB-lite"/>
    </source>
</evidence>
<comment type="caution">
    <text evidence="3">The sequence shown here is derived from an EMBL/GenBank/DDBJ whole genome shotgun (WGS) entry which is preliminary data.</text>
</comment>
<gene>
    <name evidence="3" type="ORF">GGR04_003198</name>
</gene>
<dbReference type="PANTHER" id="PTHR43143">
    <property type="entry name" value="METALLOPHOSPHOESTERASE, CALCINEURIN SUPERFAMILY"/>
    <property type="match status" value="1"/>
</dbReference>
<sequence length="372" mass="39559">MISWLQFGDLHACEQDDWASLELFRQLVASANANLVGQVDVAVLPGDNANHATEEQFSKIAEIARTLRLPLHALPGDHDFEAGSLDGFARHLGQEPLPYALTLAGARLLFLDIVSAGSGGPDFRLGASQTRWLKRELNAAQDSGQSAITFMHAYPGDLRAGADEVASILAAGGVRFVGTGHTHYNELLNDGRVIYAATRSTGEIEEPGGPGFSLGALDGDAVSWRFKALDAPWPFTLITAPADVRLMTDPQSRTQVPEAEFPIRAKVFGADVAAVSARLGTREIALADAGGGVWSASSGAVEPGLHTLAVTARSSAGNEDTDRIDVLVRPPRERPRRSETFALGRDLHSVGPWPARGIPGGQLGPNKNGLKW</sequence>
<organism evidence="3 4">
    <name type="scientific">Aureimonas pseudogalii</name>
    <dbReference type="NCBI Taxonomy" id="1744844"/>
    <lineage>
        <taxon>Bacteria</taxon>
        <taxon>Pseudomonadati</taxon>
        <taxon>Pseudomonadota</taxon>
        <taxon>Alphaproteobacteria</taxon>
        <taxon>Hyphomicrobiales</taxon>
        <taxon>Aurantimonadaceae</taxon>
        <taxon>Aureimonas</taxon>
    </lineage>
</organism>
<evidence type="ECO:0000313" key="3">
    <source>
        <dbReference type="EMBL" id="MBB3999329.1"/>
    </source>
</evidence>
<feature type="domain" description="Calcineurin-like phosphoesterase" evidence="2">
    <location>
        <begin position="5"/>
        <end position="184"/>
    </location>
</feature>
<dbReference type="AlphaFoldDB" id="A0A7W6MKZ0"/>
<dbReference type="InterPro" id="IPR051918">
    <property type="entry name" value="STPP_CPPED1"/>
</dbReference>
<dbReference type="Proteomes" id="UP000542776">
    <property type="component" value="Unassembled WGS sequence"/>
</dbReference>
<dbReference type="RefSeq" id="WP_183200879.1">
    <property type="nucleotide sequence ID" value="NZ_JACIEK010000009.1"/>
</dbReference>
<evidence type="ECO:0000313" key="4">
    <source>
        <dbReference type="Proteomes" id="UP000542776"/>
    </source>
</evidence>
<dbReference type="PANTHER" id="PTHR43143:SF1">
    <property type="entry name" value="SERINE_THREONINE-PROTEIN PHOSPHATASE CPPED1"/>
    <property type="match status" value="1"/>
</dbReference>
<name>A0A7W6MKZ0_9HYPH</name>